<proteinExistence type="predicted"/>
<reference evidence="2 3" key="1">
    <citation type="submission" date="2018-04" db="EMBL/GenBank/DDBJ databases">
        <title>Genomic Encyclopedia of Archaeal and Bacterial Type Strains, Phase II (KMG-II): from individual species to whole genera.</title>
        <authorList>
            <person name="Goeker M."/>
        </authorList>
    </citation>
    <scope>NUCLEOTIDE SEQUENCE [LARGE SCALE GENOMIC DNA]</scope>
    <source>
        <strain evidence="2 3">DSM 100434</strain>
    </source>
</reference>
<evidence type="ECO:0000313" key="2">
    <source>
        <dbReference type="EMBL" id="PTQ70781.1"/>
    </source>
</evidence>
<evidence type="ECO:0000256" key="1">
    <source>
        <dbReference type="SAM" id="MobiDB-lite"/>
    </source>
</evidence>
<evidence type="ECO:0000313" key="3">
    <source>
        <dbReference type="Proteomes" id="UP000244077"/>
    </source>
</evidence>
<protein>
    <submittedName>
        <fullName evidence="2">Uncharacterized protein</fullName>
    </submittedName>
</protein>
<comment type="caution">
    <text evidence="2">The sequence shown here is derived from an EMBL/GenBank/DDBJ whole genome shotgun (WGS) entry which is preliminary data.</text>
</comment>
<feature type="region of interest" description="Disordered" evidence="1">
    <location>
        <begin position="1"/>
        <end position="22"/>
    </location>
</feature>
<name>A0A2T5HGT1_9RHOB</name>
<keyword evidence="3" id="KW-1185">Reference proteome</keyword>
<dbReference type="AlphaFoldDB" id="A0A2T5HGT1"/>
<dbReference type="EMBL" id="QAOH01000009">
    <property type="protein sequence ID" value="PTQ70781.1"/>
    <property type="molecule type" value="Genomic_DNA"/>
</dbReference>
<sequence length="36" mass="3982">MTVHEGDALTRGPKSLPETPQRHVPAVRAHFVSFVL</sequence>
<dbReference type="Proteomes" id="UP000244077">
    <property type="component" value="Unassembled WGS sequence"/>
</dbReference>
<accession>A0A2T5HGT1</accession>
<gene>
    <name evidence="2" type="ORF">C8N42_109110</name>
</gene>
<organism evidence="2 3">
    <name type="scientific">Celeribacter persicus</name>
    <dbReference type="NCBI Taxonomy" id="1651082"/>
    <lineage>
        <taxon>Bacteria</taxon>
        <taxon>Pseudomonadati</taxon>
        <taxon>Pseudomonadota</taxon>
        <taxon>Alphaproteobacteria</taxon>
        <taxon>Rhodobacterales</taxon>
        <taxon>Roseobacteraceae</taxon>
        <taxon>Celeribacter</taxon>
    </lineage>
</organism>